<evidence type="ECO:0000313" key="3">
    <source>
        <dbReference type="Proteomes" id="UP000623107"/>
    </source>
</evidence>
<gene>
    <name evidence="2" type="ORF">HKD24_06140</name>
</gene>
<dbReference type="InterPro" id="IPR053861">
    <property type="entry name" value="Phage_Mu_Gp45_N"/>
</dbReference>
<comment type="caution">
    <text evidence="2">The sequence shown here is derived from an EMBL/GenBank/DDBJ whole genome shotgun (WGS) entry which is preliminary data.</text>
</comment>
<name>A0ABR9Y4M9_9PROT</name>
<evidence type="ECO:0000313" key="2">
    <source>
        <dbReference type="EMBL" id="MBF0858792.1"/>
    </source>
</evidence>
<dbReference type="RefSeq" id="WP_194259487.1">
    <property type="nucleotide sequence ID" value="NZ_JABCQG010000006.1"/>
</dbReference>
<accession>A0ABR9Y4M9</accession>
<dbReference type="EMBL" id="JABCQG010000006">
    <property type="protein sequence ID" value="MBF0858792.1"/>
    <property type="molecule type" value="Genomic_DNA"/>
</dbReference>
<proteinExistence type="predicted"/>
<feature type="domain" description="Bacteriophage Mu Gp45 N-terminal" evidence="1">
    <location>
        <begin position="18"/>
        <end position="85"/>
    </location>
</feature>
<reference evidence="2 3" key="2">
    <citation type="submission" date="2020-11" db="EMBL/GenBank/DDBJ databases">
        <title>Description of novel Gluconobacter species.</title>
        <authorList>
            <person name="Cleenwerck I."/>
            <person name="Cnockaert M."/>
            <person name="Borremans W."/>
            <person name="Wieme A.D."/>
            <person name="De Vuyst L."/>
            <person name="Vandamme P."/>
        </authorList>
    </citation>
    <scope>NUCLEOTIDE SEQUENCE [LARGE SCALE GENOMIC DNA]</scope>
    <source>
        <strain evidence="2 3">LMG 31484</strain>
    </source>
</reference>
<dbReference type="Pfam" id="PF06890">
    <property type="entry name" value="Phage_Mu_Gp45"/>
    <property type="match status" value="1"/>
</dbReference>
<reference evidence="3" key="1">
    <citation type="submission" date="2020-04" db="EMBL/GenBank/DDBJ databases">
        <title>Description of novel Gluconacetobacter.</title>
        <authorList>
            <person name="Sombolestani A."/>
        </authorList>
    </citation>
    <scope>NUCLEOTIDE SEQUENCE [LARGE SCALE GENOMIC DNA]</scope>
    <source>
        <strain evidence="3">LMG 31484</strain>
    </source>
</reference>
<organism evidence="2 3">
    <name type="scientific">Gluconobacter vitians</name>
    <dbReference type="NCBI Taxonomy" id="2728102"/>
    <lineage>
        <taxon>Bacteria</taxon>
        <taxon>Pseudomonadati</taxon>
        <taxon>Pseudomonadota</taxon>
        <taxon>Alphaproteobacteria</taxon>
        <taxon>Acetobacterales</taxon>
        <taxon>Acetobacteraceae</taxon>
        <taxon>Gluconobacter</taxon>
    </lineage>
</organism>
<sequence>MSDPLTELHYAQRSQTLRGVVQDVNDTGPDQTVSVQMHYGQERSSVPVHQPFGFSSHAPVDGAVTHVVQNGGDPSDLFALPPANPSAARMSGIQEGETILYDATGQKVYLQGGKIVRIDALEEMRVSIGGQTVLDVTPEGVTITGGLIVSKGIKAGDDVVAGSISLQNHLTTQVMSGNGTSGKPK</sequence>
<protein>
    <submittedName>
        <fullName evidence="2">Phage baseplate assembly protein</fullName>
    </submittedName>
</protein>
<keyword evidence="3" id="KW-1185">Reference proteome</keyword>
<evidence type="ECO:0000259" key="1">
    <source>
        <dbReference type="Pfam" id="PF06890"/>
    </source>
</evidence>
<dbReference type="Proteomes" id="UP000623107">
    <property type="component" value="Unassembled WGS sequence"/>
</dbReference>